<feature type="compositionally biased region" description="Polar residues" evidence="2">
    <location>
        <begin position="532"/>
        <end position="541"/>
    </location>
</feature>
<accession>A0A1D8N3R3</accession>
<feature type="compositionally biased region" description="Polar residues" evidence="2">
    <location>
        <begin position="446"/>
        <end position="460"/>
    </location>
</feature>
<dbReference type="Proteomes" id="UP000182444">
    <property type="component" value="Chromosome 1A"/>
</dbReference>
<dbReference type="GeneID" id="2905971"/>
<evidence type="ECO:0000313" key="4">
    <source>
        <dbReference type="Proteomes" id="UP000182444"/>
    </source>
</evidence>
<sequence>MATTVLADLAVLLHKISHEVDTAEINGKLKDVYSILEPTIAEFKRLGAKARLHDVPDALWKSLTQTITTIMTLCEQRGLEKERQMWASKWATFKQSYQKGKAALAEERRRCDNLKSEVDALRDQLKDLQTAGSNMSESRKLADEEHLARHMQHLSDANNDKIKAIAEIEKLKASEQIAELKFNMVSKERDEALNHVAKLQSQLVSKDEELTEVLGRVKSDATQTQMALSDAEAQLAQMDKEIQTMRSQLTSKENEVHDLQARLDHTLEQNTSIAKELEDTKDKAIQLQASLEDFSSRESQFQQFRRSPHDLNMAPLGHIQQLHPNMHSPSTGTPPSLLHSIQHTPPSHAFPMQHTPPPHLQANHHYQSTPPRHGSYHQSSPLHSAYHGTPPLHSSYYQSPSPNHVYNQAFSPCVGQGSPYGGQTSAHGYPNKGPPRPRTNGRDGTSRPQTAHSIANQQHQEPLEGYFTDQPSPFVDQPSQKHNRPVSKGVRWPDNLPDTPLMTMNRGDKCENKRPSTSHSDSAGIVEATPVKTKSSPSKENVSPAKPGTSPSKASPTKYGTLKRKLRGIRRPPYGYMTGTSGGTVTAEAALRLDHPIVSWEGPYFHSRSRFGPVPAFLDERLETMKQDLSPSLVALMWSKSCRRALRRRPEGPGGVNIESLKPLQFEKTKMKLADGLGDRMCLGSLTWPVQIHVN</sequence>
<dbReference type="AlphaFoldDB" id="A0A1D8N3R3"/>
<reference evidence="3 4" key="1">
    <citation type="journal article" date="2016" name="PLoS ONE">
        <title>Sequence Assembly of Yarrowia lipolytica Strain W29/CLIB89 Shows Transposable Element Diversity.</title>
        <authorList>
            <person name="Magnan C."/>
            <person name="Yu J."/>
            <person name="Chang I."/>
            <person name="Jahn E."/>
            <person name="Kanomata Y."/>
            <person name="Wu J."/>
            <person name="Zeller M."/>
            <person name="Oakes M."/>
            <person name="Baldi P."/>
            <person name="Sandmeyer S."/>
        </authorList>
    </citation>
    <scope>NUCLEOTIDE SEQUENCE [LARGE SCALE GENOMIC DNA]</scope>
    <source>
        <strain evidence="4">CLIB89(W29)</strain>
    </source>
</reference>
<protein>
    <submittedName>
        <fullName evidence="3">Uncharacterized protein</fullName>
    </submittedName>
</protein>
<keyword evidence="1" id="KW-0175">Coiled coil</keyword>
<feature type="compositionally biased region" description="Polar residues" evidence="2">
    <location>
        <begin position="364"/>
        <end position="382"/>
    </location>
</feature>
<dbReference type="EMBL" id="CP017553">
    <property type="protein sequence ID" value="AOW00277.1"/>
    <property type="molecule type" value="Genomic_DNA"/>
</dbReference>
<dbReference type="RefSeq" id="XP_499777.3">
    <property type="nucleotide sequence ID" value="XM_499777.3"/>
</dbReference>
<feature type="coiled-coil region" evidence="1">
    <location>
        <begin position="97"/>
        <end position="297"/>
    </location>
</feature>
<dbReference type="PANTHER" id="PTHR23159">
    <property type="entry name" value="CENTROSOMAL PROTEIN 2"/>
    <property type="match status" value="1"/>
</dbReference>
<gene>
    <name evidence="3" type="ORF">YALI1_A05259g</name>
</gene>
<dbReference type="KEGG" id="yli:2905971"/>
<evidence type="ECO:0000256" key="1">
    <source>
        <dbReference type="SAM" id="Coils"/>
    </source>
</evidence>
<evidence type="ECO:0000256" key="2">
    <source>
        <dbReference type="SAM" id="MobiDB-lite"/>
    </source>
</evidence>
<dbReference type="VEuPathDB" id="FungiDB:YALI0_A05203g"/>
<name>A0A1D8N3R3_YARLL</name>
<dbReference type="VEuPathDB" id="FungiDB:YALI1_A05259g"/>
<dbReference type="Gene3D" id="1.20.5.490">
    <property type="entry name" value="Single helix bin"/>
    <property type="match status" value="1"/>
</dbReference>
<feature type="compositionally biased region" description="Polar residues" evidence="2">
    <location>
        <begin position="327"/>
        <end position="345"/>
    </location>
</feature>
<proteinExistence type="predicted"/>
<evidence type="ECO:0000313" key="3">
    <source>
        <dbReference type="EMBL" id="AOW00277.1"/>
    </source>
</evidence>
<organism evidence="3 4">
    <name type="scientific">Yarrowia lipolytica</name>
    <name type="common">Candida lipolytica</name>
    <dbReference type="NCBI Taxonomy" id="4952"/>
    <lineage>
        <taxon>Eukaryota</taxon>
        <taxon>Fungi</taxon>
        <taxon>Dikarya</taxon>
        <taxon>Ascomycota</taxon>
        <taxon>Saccharomycotina</taxon>
        <taxon>Dipodascomycetes</taxon>
        <taxon>Dipodascales</taxon>
        <taxon>Dipodascales incertae sedis</taxon>
        <taxon>Yarrowia</taxon>
    </lineage>
</organism>
<feature type="region of interest" description="Disordered" evidence="2">
    <location>
        <begin position="322"/>
        <end position="400"/>
    </location>
</feature>
<dbReference type="PANTHER" id="PTHR23159:SF60">
    <property type="entry name" value="SPINDLE ASSEMBLY ABNORMAL PROTEIN 4"/>
    <property type="match status" value="1"/>
</dbReference>
<feature type="region of interest" description="Disordered" evidence="2">
    <location>
        <begin position="416"/>
        <end position="559"/>
    </location>
</feature>